<dbReference type="PANTHER" id="PTHR30069">
    <property type="entry name" value="TONB-DEPENDENT OUTER MEMBRANE RECEPTOR"/>
    <property type="match status" value="1"/>
</dbReference>
<keyword evidence="4 10" id="KW-0812">Transmembrane</keyword>
<accession>A0A521BUM6</accession>
<evidence type="ECO:0000313" key="16">
    <source>
        <dbReference type="Proteomes" id="UP000319040"/>
    </source>
</evidence>
<dbReference type="AlphaFoldDB" id="A0A521BUM6"/>
<evidence type="ECO:0000256" key="6">
    <source>
        <dbReference type="ARBA" id="ARBA00023077"/>
    </source>
</evidence>
<evidence type="ECO:0000256" key="9">
    <source>
        <dbReference type="ARBA" id="ARBA00023237"/>
    </source>
</evidence>
<keyword evidence="3 10" id="KW-1134">Transmembrane beta strand</keyword>
<dbReference type="InterPro" id="IPR010917">
    <property type="entry name" value="TonB_rcpt_CS"/>
</dbReference>
<evidence type="ECO:0000256" key="12">
    <source>
        <dbReference type="SAM" id="SignalP"/>
    </source>
</evidence>
<feature type="signal peptide" evidence="12">
    <location>
        <begin position="1"/>
        <end position="22"/>
    </location>
</feature>
<dbReference type="InterPro" id="IPR037066">
    <property type="entry name" value="Plug_dom_sf"/>
</dbReference>
<dbReference type="GO" id="GO:0044718">
    <property type="term" value="P:siderophore transmembrane transport"/>
    <property type="evidence" value="ECO:0007669"/>
    <property type="project" value="TreeGrafter"/>
</dbReference>
<organism evidence="15 16">
    <name type="scientific">Saccharicrinis carchari</name>
    <dbReference type="NCBI Taxonomy" id="1168039"/>
    <lineage>
        <taxon>Bacteria</taxon>
        <taxon>Pseudomonadati</taxon>
        <taxon>Bacteroidota</taxon>
        <taxon>Bacteroidia</taxon>
        <taxon>Marinilabiliales</taxon>
        <taxon>Marinilabiliaceae</taxon>
        <taxon>Saccharicrinis</taxon>
    </lineage>
</organism>
<keyword evidence="7 10" id="KW-0472">Membrane</keyword>
<proteinExistence type="inferred from homology"/>
<dbReference type="Pfam" id="PF00593">
    <property type="entry name" value="TonB_dep_Rec_b-barrel"/>
    <property type="match status" value="1"/>
</dbReference>
<dbReference type="InterPro" id="IPR012910">
    <property type="entry name" value="Plug_dom"/>
</dbReference>
<evidence type="ECO:0000313" key="15">
    <source>
        <dbReference type="EMBL" id="SMO50882.1"/>
    </source>
</evidence>
<feature type="chain" id="PRO_5022075276" evidence="12">
    <location>
        <begin position="23"/>
        <end position="798"/>
    </location>
</feature>
<dbReference type="Gene3D" id="2.170.130.10">
    <property type="entry name" value="TonB-dependent receptor, plug domain"/>
    <property type="match status" value="1"/>
</dbReference>
<evidence type="ECO:0000259" key="13">
    <source>
        <dbReference type="Pfam" id="PF00593"/>
    </source>
</evidence>
<keyword evidence="9 10" id="KW-0998">Cell outer membrane</keyword>
<dbReference type="Proteomes" id="UP000319040">
    <property type="component" value="Unassembled WGS sequence"/>
</dbReference>
<dbReference type="InterPro" id="IPR000531">
    <property type="entry name" value="Beta-barrel_TonB"/>
</dbReference>
<evidence type="ECO:0000256" key="1">
    <source>
        <dbReference type="ARBA" id="ARBA00004571"/>
    </source>
</evidence>
<dbReference type="SUPFAM" id="SSF56935">
    <property type="entry name" value="Porins"/>
    <property type="match status" value="1"/>
</dbReference>
<comment type="subcellular location">
    <subcellularLocation>
        <location evidence="1 10">Cell outer membrane</location>
        <topology evidence="1 10">Multi-pass membrane protein</topology>
    </subcellularLocation>
</comment>
<keyword evidence="16" id="KW-1185">Reference proteome</keyword>
<dbReference type="PROSITE" id="PS01156">
    <property type="entry name" value="TONB_DEPENDENT_REC_2"/>
    <property type="match status" value="1"/>
</dbReference>
<keyword evidence="5 12" id="KW-0732">Signal</keyword>
<keyword evidence="8 15" id="KW-0675">Receptor</keyword>
<dbReference type="GO" id="GO:0015344">
    <property type="term" value="F:siderophore uptake transmembrane transporter activity"/>
    <property type="evidence" value="ECO:0007669"/>
    <property type="project" value="TreeGrafter"/>
</dbReference>
<evidence type="ECO:0000256" key="2">
    <source>
        <dbReference type="ARBA" id="ARBA00022448"/>
    </source>
</evidence>
<dbReference type="Gene3D" id="2.40.170.20">
    <property type="entry name" value="TonB-dependent receptor, beta-barrel domain"/>
    <property type="match status" value="1"/>
</dbReference>
<gene>
    <name evidence="15" type="ORF">SAMN06265379_10285</name>
</gene>
<feature type="domain" description="TonB-dependent receptor-like beta-barrel" evidence="13">
    <location>
        <begin position="336"/>
        <end position="771"/>
    </location>
</feature>
<keyword evidence="2 10" id="KW-0813">Transport</keyword>
<sequence>MHTLNKACILWALLLLHTVSFAQKIKIFDKETHLPIAHVVVFSESENFWTISDNNGIVNITAFNRAEDLYFRHPAYELLFIKGSQALPNTVELLPKMFTLDEFVVSASRSGENKKKIPYFVETIKPHSIEFNNAPTGADILSTTGYVAVQKSQGGGGSPILRGFEANRVLLVMDGVRMNNAIYRSGHLQNSITIDPNILEKTEVLFGPSSVIYGSDALGGVVSYFSKDPVLSNDSIALMDYQASVQTLSVSNSLKTNININAGFKHWASLSSFTFSNFGNITMGKNRPDNTDNDWGKVFHYARRINGRDSMMVNSNPNTQMNTGYQQYDLLQKVKYSPSQNHDLVLNAQYSTSSNISRFDQLNDYDGDYLKFAQYYYGPQKRLFISFNSRLKSNNQWFNHLNTIVSYQKIKESRHSRIFNNNNRLSQEEFIDIYSFNMDFVKEINTNNKINYGIELLFNDMASKAKYTNIENGNSSAAPTRYPGGGSFFQAYSAYANYNKTISAKLILDLGARFGSFSFNSTFTDNPEVTELSMNTQAPSASFGLVYSPGSTWKFSGVAATGFRAPNVDDYGKIRAKNEEISMPNPLLKPEYAFNVELSATRSFLNENLILNITTYNTWLYDAIVRKYAPYQGKDSVEYNGQKYRVYINSNEHKAVVNGFSAGMHAQAASYISFNASLNYTRGKVVSTNEPMGHIVPLFGKIGATYRHKNFKATFYMNYQAQKKARDMSPYGEDNEEEGSANGFPAWQSLNVAAQYQLIKAVTLQASAENLLDRHYKTFASAISAPGRNLIISISARF</sequence>
<evidence type="ECO:0000256" key="7">
    <source>
        <dbReference type="ARBA" id="ARBA00023136"/>
    </source>
</evidence>
<reference evidence="15 16" key="1">
    <citation type="submission" date="2017-05" db="EMBL/GenBank/DDBJ databases">
        <authorList>
            <person name="Varghese N."/>
            <person name="Submissions S."/>
        </authorList>
    </citation>
    <scope>NUCLEOTIDE SEQUENCE [LARGE SCALE GENOMIC DNA]</scope>
    <source>
        <strain evidence="15 16">DSM 27040</strain>
    </source>
</reference>
<dbReference type="PROSITE" id="PS52016">
    <property type="entry name" value="TONB_DEPENDENT_REC_3"/>
    <property type="match status" value="1"/>
</dbReference>
<protein>
    <submittedName>
        <fullName evidence="15">Hemoglobin/transferrin/lactoferrin receptor protein</fullName>
    </submittedName>
</protein>
<name>A0A521BUM6_SACCC</name>
<dbReference type="PANTHER" id="PTHR30069:SF29">
    <property type="entry name" value="HEMOGLOBIN AND HEMOGLOBIN-HAPTOGLOBIN-BINDING PROTEIN 1-RELATED"/>
    <property type="match status" value="1"/>
</dbReference>
<evidence type="ECO:0000256" key="8">
    <source>
        <dbReference type="ARBA" id="ARBA00023170"/>
    </source>
</evidence>
<evidence type="ECO:0000256" key="5">
    <source>
        <dbReference type="ARBA" id="ARBA00022729"/>
    </source>
</evidence>
<evidence type="ECO:0000256" key="4">
    <source>
        <dbReference type="ARBA" id="ARBA00022692"/>
    </source>
</evidence>
<dbReference type="GO" id="GO:0009279">
    <property type="term" value="C:cell outer membrane"/>
    <property type="evidence" value="ECO:0007669"/>
    <property type="project" value="UniProtKB-SubCell"/>
</dbReference>
<dbReference type="InterPro" id="IPR039426">
    <property type="entry name" value="TonB-dep_rcpt-like"/>
</dbReference>
<dbReference type="RefSeq" id="WP_142532404.1">
    <property type="nucleotide sequence ID" value="NZ_FXTB01000002.1"/>
</dbReference>
<evidence type="ECO:0000256" key="11">
    <source>
        <dbReference type="RuleBase" id="RU003357"/>
    </source>
</evidence>
<comment type="similarity">
    <text evidence="10 11">Belongs to the TonB-dependent receptor family.</text>
</comment>
<keyword evidence="6 11" id="KW-0798">TonB box</keyword>
<dbReference type="EMBL" id="FXTB01000002">
    <property type="protein sequence ID" value="SMO50882.1"/>
    <property type="molecule type" value="Genomic_DNA"/>
</dbReference>
<evidence type="ECO:0000256" key="3">
    <source>
        <dbReference type="ARBA" id="ARBA00022452"/>
    </source>
</evidence>
<evidence type="ECO:0000259" key="14">
    <source>
        <dbReference type="Pfam" id="PF07715"/>
    </source>
</evidence>
<dbReference type="InterPro" id="IPR036942">
    <property type="entry name" value="Beta-barrel_TonB_sf"/>
</dbReference>
<dbReference type="Pfam" id="PF07715">
    <property type="entry name" value="Plug"/>
    <property type="match status" value="1"/>
</dbReference>
<evidence type="ECO:0000256" key="10">
    <source>
        <dbReference type="PROSITE-ProRule" id="PRU01360"/>
    </source>
</evidence>
<dbReference type="OrthoDB" id="9795928at2"/>
<feature type="domain" description="TonB-dependent receptor plug" evidence="14">
    <location>
        <begin position="114"/>
        <end position="221"/>
    </location>
</feature>